<name>A0A8K0WZT6_9PEZI</name>
<protein>
    <recommendedName>
        <fullName evidence="3">GST N-terminal domain-containing protein</fullName>
    </recommendedName>
</protein>
<dbReference type="EMBL" id="JAGPXD010000005">
    <property type="protein sequence ID" value="KAH7353809.1"/>
    <property type="molecule type" value="Genomic_DNA"/>
</dbReference>
<evidence type="ECO:0008006" key="3">
    <source>
        <dbReference type="Google" id="ProtNLM"/>
    </source>
</evidence>
<keyword evidence="2" id="KW-1185">Reference proteome</keyword>
<reference evidence="1" key="1">
    <citation type="journal article" date="2021" name="Nat. Commun.">
        <title>Genetic determinants of endophytism in the Arabidopsis root mycobiome.</title>
        <authorList>
            <person name="Mesny F."/>
            <person name="Miyauchi S."/>
            <person name="Thiergart T."/>
            <person name="Pickel B."/>
            <person name="Atanasova L."/>
            <person name="Karlsson M."/>
            <person name="Huettel B."/>
            <person name="Barry K.W."/>
            <person name="Haridas S."/>
            <person name="Chen C."/>
            <person name="Bauer D."/>
            <person name="Andreopoulos W."/>
            <person name="Pangilinan J."/>
            <person name="LaButti K."/>
            <person name="Riley R."/>
            <person name="Lipzen A."/>
            <person name="Clum A."/>
            <person name="Drula E."/>
            <person name="Henrissat B."/>
            <person name="Kohler A."/>
            <person name="Grigoriev I.V."/>
            <person name="Martin F.M."/>
            <person name="Hacquard S."/>
        </authorList>
    </citation>
    <scope>NUCLEOTIDE SEQUENCE</scope>
    <source>
        <strain evidence="1">MPI-CAGE-AT-0016</strain>
    </source>
</reference>
<dbReference type="Gene3D" id="1.20.1050.10">
    <property type="match status" value="1"/>
</dbReference>
<proteinExistence type="predicted"/>
<dbReference type="Proteomes" id="UP000813385">
    <property type="component" value="Unassembled WGS sequence"/>
</dbReference>
<sequence length="267" mass="30037">MNQLPADTKLTLFLWPEGMFPKQIAYYLIEKGLVTSVTQLYDGKTNDPRLIIKIITFENGGLRDKDPNDPKPAGKSAPCLRIQSPTGDNSVQWIHESSAIRLFLEALYTDKPAMISHDLLDVAKTNDIMGALQVASDDANYYIKNAASLTTFWSGLRDEERSLPVAKIAKQAMTRALKRVQEWASGSIGESGWLTPGLKRPGIVDVTLAGWARYMELSYAMDLFEGSELQELASWYAQFKTLPWWDELEESGRHPKELTYASDCREI</sequence>
<evidence type="ECO:0000313" key="1">
    <source>
        <dbReference type="EMBL" id="KAH7353809.1"/>
    </source>
</evidence>
<dbReference type="OrthoDB" id="3587182at2759"/>
<comment type="caution">
    <text evidence="1">The sequence shown here is derived from an EMBL/GenBank/DDBJ whole genome shotgun (WGS) entry which is preliminary data.</text>
</comment>
<organism evidence="1 2">
    <name type="scientific">Plectosphaerella cucumerina</name>
    <dbReference type="NCBI Taxonomy" id="40658"/>
    <lineage>
        <taxon>Eukaryota</taxon>
        <taxon>Fungi</taxon>
        <taxon>Dikarya</taxon>
        <taxon>Ascomycota</taxon>
        <taxon>Pezizomycotina</taxon>
        <taxon>Sordariomycetes</taxon>
        <taxon>Hypocreomycetidae</taxon>
        <taxon>Glomerellales</taxon>
        <taxon>Plectosphaerellaceae</taxon>
        <taxon>Plectosphaerella</taxon>
    </lineage>
</organism>
<dbReference type="AlphaFoldDB" id="A0A8K0WZT6"/>
<gene>
    <name evidence="1" type="ORF">B0T11DRAFT_331717</name>
</gene>
<evidence type="ECO:0000313" key="2">
    <source>
        <dbReference type="Proteomes" id="UP000813385"/>
    </source>
</evidence>
<accession>A0A8K0WZT6</accession>
<dbReference type="Gene3D" id="3.40.30.10">
    <property type="entry name" value="Glutaredoxin"/>
    <property type="match status" value="1"/>
</dbReference>